<keyword evidence="1" id="KW-1133">Transmembrane helix</keyword>
<organism evidence="2 3">
    <name type="scientific">Fictibacillus nanhaiensis</name>
    <dbReference type="NCBI Taxonomy" id="742169"/>
    <lineage>
        <taxon>Bacteria</taxon>
        <taxon>Bacillati</taxon>
        <taxon>Bacillota</taxon>
        <taxon>Bacilli</taxon>
        <taxon>Bacillales</taxon>
        <taxon>Fictibacillaceae</taxon>
        <taxon>Fictibacillus</taxon>
    </lineage>
</organism>
<keyword evidence="1" id="KW-0472">Membrane</keyword>
<dbReference type="RefSeq" id="WP_205724298.1">
    <property type="nucleotide sequence ID" value="NZ_JAFHKR010000035.1"/>
</dbReference>
<comment type="caution">
    <text evidence="2">The sequence shown here is derived from an EMBL/GenBank/DDBJ whole genome shotgun (WGS) entry which is preliminary data.</text>
</comment>
<name>A0ABS2ZJJ4_9BACL</name>
<proteinExistence type="predicted"/>
<dbReference type="Proteomes" id="UP001296923">
    <property type="component" value="Unassembled WGS sequence"/>
</dbReference>
<dbReference type="Gene3D" id="2.60.40.2950">
    <property type="match status" value="1"/>
</dbReference>
<sequence>MGLILAISSFVHYKKLGRTRTGVYWAIGCIATCLLAMNGIMKVADAMDEHMKKEAFELLDERYEDRGDPNNESYKNLELVVNPEKIRSFTAYNFYVANFNKKYTYKGKIQITIRNKKDKKIFTHVTKSITIKPGEKKEIKNANYETWHPNYSWRWLGELKE</sequence>
<dbReference type="EMBL" id="JAFHKR010000035">
    <property type="protein sequence ID" value="MBN3553046.1"/>
    <property type="molecule type" value="Genomic_DNA"/>
</dbReference>
<evidence type="ECO:0000256" key="1">
    <source>
        <dbReference type="SAM" id="Phobius"/>
    </source>
</evidence>
<keyword evidence="1" id="KW-0812">Transmembrane</keyword>
<reference evidence="2 3" key="1">
    <citation type="submission" date="2021-01" db="EMBL/GenBank/DDBJ databases">
        <title>Genome Sequencing of Type Strains.</title>
        <authorList>
            <person name="Lemaire J.F."/>
            <person name="Inderbitzin P."/>
            <person name="Collins S.B."/>
            <person name="Wespe N."/>
            <person name="Knight-Connoni V."/>
        </authorList>
    </citation>
    <scope>NUCLEOTIDE SEQUENCE [LARGE SCALE GENOMIC DNA]</scope>
    <source>
        <strain evidence="2 3">DSM 23009</strain>
    </source>
</reference>
<keyword evidence="3" id="KW-1185">Reference proteome</keyword>
<accession>A0ABS2ZJJ4</accession>
<evidence type="ECO:0000313" key="2">
    <source>
        <dbReference type="EMBL" id="MBN3553046.1"/>
    </source>
</evidence>
<feature type="transmembrane region" description="Helical" evidence="1">
    <location>
        <begin position="23"/>
        <end position="44"/>
    </location>
</feature>
<protein>
    <recommendedName>
        <fullName evidence="4">DUF4190 domain-containing protein</fullName>
    </recommendedName>
</protein>
<gene>
    <name evidence="2" type="ORF">JYA63_02085</name>
</gene>
<evidence type="ECO:0000313" key="3">
    <source>
        <dbReference type="Proteomes" id="UP001296923"/>
    </source>
</evidence>
<evidence type="ECO:0008006" key="4">
    <source>
        <dbReference type="Google" id="ProtNLM"/>
    </source>
</evidence>